<proteinExistence type="predicted"/>
<name>A0ABD3VHE0_SINWO</name>
<accession>A0ABD3VHE0</accession>
<comment type="caution">
    <text evidence="1">The sequence shown here is derived from an EMBL/GenBank/DDBJ whole genome shotgun (WGS) entry which is preliminary data.</text>
</comment>
<sequence length="653" mass="74939">MHAEVKMDGKMFGLSVCFLVFSILGEYSCNANLEFKMLHDNPINTTVNSLFEKIKEMQIVQEKNGTMPFSWMKQKGSYVSEVKLNFHGDFEYAALRRMFAVPDNNMFTSAWVTSCLLEAYSYGNCPKPSKEQVGLAVNATSEYHNQNLNNGETIMTFWPQVFNTSVNAWQSAPGNLNSLLNLSKYFPAKVVEEILKLLHLDEMEKALEQLLRYSDEFLLAFHIPPDFDDTFVNLGVGAMLGFNIADFCDEWNMWYSRNQNMSAVFDALKKYAYRPFSSDSRVNSIDPRTYFYLRNFLSDSKSKGADLALVTTWVQDTEEVKTWFYKGVAMPFNVNNIDVTVCANVLFGITAGVLSGAIDKPDLYIDEDVKMIYMNTTSLIVYEIARNLSSRPDLSLTYYPSKFEFYWFTSRTYSLLNRKYGKGGFPKELEYLEFAWQTLGPVLKQYMTKDVILSFALDTMGRAFVDDFLGDGDLDFKNFTLRRAEDRIFSTAMAVNSLIYTWTIFDGKDRHLVWDIDTPDHVKTMIARAVDWLNIHTLSGEYKPWNAFFSGSGKGVNSMPFPYPTNRREYFNGTTFPDTKFPPTPTFILAMQGYISEDEYTAMLKQPHFGMMTPLTFNGYNSEIGSFFPFWSCDAYTYSAVLVALANYQNIRQ</sequence>
<dbReference type="EMBL" id="JBJQND010000011">
    <property type="protein sequence ID" value="KAL3861002.1"/>
    <property type="molecule type" value="Genomic_DNA"/>
</dbReference>
<gene>
    <name evidence="1" type="ORF">ACJMK2_007095</name>
</gene>
<dbReference type="Proteomes" id="UP001634394">
    <property type="component" value="Unassembled WGS sequence"/>
</dbReference>
<reference evidence="1 2" key="1">
    <citation type="submission" date="2024-11" db="EMBL/GenBank/DDBJ databases">
        <title>Chromosome-level genome assembly of the freshwater bivalve Anodonta woodiana.</title>
        <authorList>
            <person name="Chen X."/>
        </authorList>
    </citation>
    <scope>NUCLEOTIDE SEQUENCE [LARGE SCALE GENOMIC DNA]</scope>
    <source>
        <strain evidence="1">MN2024</strain>
        <tissue evidence="1">Gills</tissue>
    </source>
</reference>
<evidence type="ECO:0000313" key="2">
    <source>
        <dbReference type="Proteomes" id="UP001634394"/>
    </source>
</evidence>
<organism evidence="1 2">
    <name type="scientific">Sinanodonta woodiana</name>
    <name type="common">Chinese pond mussel</name>
    <name type="synonym">Anodonta woodiana</name>
    <dbReference type="NCBI Taxonomy" id="1069815"/>
    <lineage>
        <taxon>Eukaryota</taxon>
        <taxon>Metazoa</taxon>
        <taxon>Spiralia</taxon>
        <taxon>Lophotrochozoa</taxon>
        <taxon>Mollusca</taxon>
        <taxon>Bivalvia</taxon>
        <taxon>Autobranchia</taxon>
        <taxon>Heteroconchia</taxon>
        <taxon>Palaeoheterodonta</taxon>
        <taxon>Unionida</taxon>
        <taxon>Unionoidea</taxon>
        <taxon>Unionidae</taxon>
        <taxon>Unioninae</taxon>
        <taxon>Sinanodonta</taxon>
    </lineage>
</organism>
<protein>
    <submittedName>
        <fullName evidence="1">Uncharacterized protein</fullName>
    </submittedName>
</protein>
<dbReference type="AlphaFoldDB" id="A0ABD3VHE0"/>
<keyword evidence="2" id="KW-1185">Reference proteome</keyword>
<evidence type="ECO:0000313" key="1">
    <source>
        <dbReference type="EMBL" id="KAL3861002.1"/>
    </source>
</evidence>